<dbReference type="Proteomes" id="UP000295136">
    <property type="component" value="Unassembled WGS sequence"/>
</dbReference>
<dbReference type="RefSeq" id="WP_132628679.1">
    <property type="nucleotide sequence ID" value="NZ_SMLD01000010.1"/>
</dbReference>
<evidence type="ECO:0000313" key="3">
    <source>
        <dbReference type="Proteomes" id="UP000295136"/>
    </source>
</evidence>
<dbReference type="AlphaFoldDB" id="A0A4R5FV36"/>
<accession>A0A4R5FV36</accession>
<reference evidence="2 3" key="1">
    <citation type="submission" date="2019-03" db="EMBL/GenBank/DDBJ databases">
        <title>Draft genome sequences of novel Actinobacteria.</title>
        <authorList>
            <person name="Sahin N."/>
            <person name="Ay H."/>
            <person name="Saygin H."/>
        </authorList>
    </citation>
    <scope>NUCLEOTIDE SEQUENCE [LARGE SCALE GENOMIC DNA]</scope>
    <source>
        <strain evidence="2 3">6K102</strain>
    </source>
</reference>
<proteinExistence type="predicted"/>
<evidence type="ECO:0000259" key="1">
    <source>
        <dbReference type="Pfam" id="PF21831"/>
    </source>
</evidence>
<organism evidence="2 3">
    <name type="scientific">Nonomuraea mesophila</name>
    <dbReference type="NCBI Taxonomy" id="2530382"/>
    <lineage>
        <taxon>Bacteria</taxon>
        <taxon>Bacillati</taxon>
        <taxon>Actinomycetota</taxon>
        <taxon>Actinomycetes</taxon>
        <taxon>Streptosporangiales</taxon>
        <taxon>Streptosporangiaceae</taxon>
        <taxon>Nonomuraea</taxon>
    </lineage>
</organism>
<feature type="domain" description="DUF6891" evidence="1">
    <location>
        <begin position="6"/>
        <end position="186"/>
    </location>
</feature>
<gene>
    <name evidence="2" type="ORF">E1295_06075</name>
</gene>
<name>A0A4R5FV36_9ACTN</name>
<dbReference type="InterPro" id="IPR054186">
    <property type="entry name" value="DUF6891"/>
</dbReference>
<dbReference type="EMBL" id="SMLD01000010">
    <property type="protein sequence ID" value="TDE58174.1"/>
    <property type="molecule type" value="Genomic_DNA"/>
</dbReference>
<protein>
    <recommendedName>
        <fullName evidence="1">DUF6891 domain-containing protein</fullName>
    </recommendedName>
</protein>
<evidence type="ECO:0000313" key="2">
    <source>
        <dbReference type="EMBL" id="TDE58174.1"/>
    </source>
</evidence>
<keyword evidence="3" id="KW-1185">Reference proteome</keyword>
<comment type="caution">
    <text evidence="2">The sequence shown here is derived from an EMBL/GenBank/DDBJ whole genome shotgun (WGS) entry which is preliminary data.</text>
</comment>
<sequence length="311" mass="33953">MDDELLRKTLTAHIRMNVAIGRRTFEQVIRDAVDVWEMGADDHDLFVRTAEEIAGHAFAGHLAAQATWPQVTDCDRLSMAMIDLAMAGILSRESYTCCQNCASTEIGGELGDLPGMRGYAFYHQQDAQAAAGGGGVMLAYGATGDGDAAGIGAEIVAACRSRGLEPEWDGDVRQRIDVPLDWRRRRFGPLADHPGAQPPSAGPTVPVTFCDYTSLAADAPVDLTVQESRDLLLWMTPYAGNFVSYHGRPGPTLQFAWEKEMRLWAESPDPEARCFHGRHVTVDEALELITVHVTNGRTTLADLGEVETVPW</sequence>
<dbReference type="Pfam" id="PF21831">
    <property type="entry name" value="DUF6891"/>
    <property type="match status" value="1"/>
</dbReference>